<dbReference type="OrthoDB" id="5625902at2"/>
<feature type="domain" description="SPOR" evidence="2">
    <location>
        <begin position="257"/>
        <end position="340"/>
    </location>
</feature>
<dbReference type="AlphaFoldDB" id="A0A656HDA1"/>
<feature type="compositionally biased region" description="Polar residues" evidence="1">
    <location>
        <begin position="326"/>
        <end position="341"/>
    </location>
</feature>
<feature type="compositionally biased region" description="Polar residues" evidence="1">
    <location>
        <begin position="171"/>
        <end position="189"/>
    </location>
</feature>
<reference evidence="4" key="1">
    <citation type="journal article" date="2011" name="Stand. Genomic Sci.">
        <title>Genome sequence of the filamentous, gliding Thiothrix nivea neotype strain (JP2(T)).</title>
        <authorList>
            <person name="Lapidus A."/>
            <person name="Nolan M."/>
            <person name="Lucas S."/>
            <person name="Glavina Del Rio T."/>
            <person name="Tice H."/>
            <person name="Cheng J.F."/>
            <person name="Tapia R."/>
            <person name="Han C."/>
            <person name="Goodwin L."/>
            <person name="Pitluck S."/>
            <person name="Liolios K."/>
            <person name="Pagani I."/>
            <person name="Ivanova N."/>
            <person name="Huntemann M."/>
            <person name="Mavromatis K."/>
            <person name="Mikhailova N."/>
            <person name="Pati A."/>
            <person name="Chen A."/>
            <person name="Palaniappan K."/>
            <person name="Land M."/>
            <person name="Brambilla E.M."/>
            <person name="Rohde M."/>
            <person name="Abt B."/>
            <person name="Verbarg S."/>
            <person name="Goker M."/>
            <person name="Bristow J."/>
            <person name="Eisen J.A."/>
            <person name="Markowitz V."/>
            <person name="Hugenholtz P."/>
            <person name="Kyrpides N.C."/>
            <person name="Klenk H.P."/>
            <person name="Woyke T."/>
        </authorList>
    </citation>
    <scope>NUCLEOTIDE SEQUENCE [LARGE SCALE GENOMIC DNA]</scope>
    <source>
        <strain evidence="4">ATCC 35100 / DSM 5205 / JP2</strain>
    </source>
</reference>
<dbReference type="GO" id="GO:0030428">
    <property type="term" value="C:cell septum"/>
    <property type="evidence" value="ECO:0007669"/>
    <property type="project" value="TreeGrafter"/>
</dbReference>
<name>A0A656HDA1_THINJ</name>
<dbReference type="SUPFAM" id="SSF110997">
    <property type="entry name" value="Sporulation related repeat"/>
    <property type="match status" value="1"/>
</dbReference>
<dbReference type="GO" id="GO:0032506">
    <property type="term" value="P:cytokinetic process"/>
    <property type="evidence" value="ECO:0007669"/>
    <property type="project" value="TreeGrafter"/>
</dbReference>
<sequence length="341" mass="34110" precursor="true">MDNKATTKRMIGAVVLVLVAALLLAWLLKGKNRDGQQGMAMDQTAETKPILGFPGVGGGDEQKPSVVGEGENVGDQTQQQGIGMTGTDGSQEQAGAAQQNGGLIPGVEVKMPETVANTTGLSVRPGGEVRDVVDTDGQVKKGTGSMGTGDAQSVDMGGAGSDTAGGATQGKQQASASKPATGGSASLAQQDKPASSTPPTSKPASSGSSKVVLVNERPVPKAQSTESAAAKAAAEKAAAEKAAAAKAKDLAATPAANAGKGNFSIQVIASSDKAKAEGVATPLRADGYDARVSPANVGGKTVYRVSIGGFTDRAAAEATQAKMKSRYSQNQHVQSSFVTSK</sequence>
<evidence type="ECO:0000259" key="2">
    <source>
        <dbReference type="PROSITE" id="PS51724"/>
    </source>
</evidence>
<gene>
    <name evidence="3" type="ORF">Thini_1342</name>
</gene>
<dbReference type="PANTHER" id="PTHR38687:SF1">
    <property type="entry name" value="CELL DIVISION PROTEIN DEDD"/>
    <property type="match status" value="1"/>
</dbReference>
<evidence type="ECO:0000313" key="3">
    <source>
        <dbReference type="EMBL" id="EIJ33954.1"/>
    </source>
</evidence>
<feature type="compositionally biased region" description="Low complexity" evidence="1">
    <location>
        <begin position="74"/>
        <end position="98"/>
    </location>
</feature>
<dbReference type="PANTHER" id="PTHR38687">
    <property type="entry name" value="CELL DIVISION PROTEIN DEDD-RELATED"/>
    <property type="match status" value="1"/>
</dbReference>
<feature type="region of interest" description="Disordered" evidence="1">
    <location>
        <begin position="318"/>
        <end position="341"/>
    </location>
</feature>
<dbReference type="GO" id="GO:0032153">
    <property type="term" value="C:cell division site"/>
    <property type="evidence" value="ECO:0007669"/>
    <property type="project" value="TreeGrafter"/>
</dbReference>
<dbReference type="Gene3D" id="3.30.70.1070">
    <property type="entry name" value="Sporulation related repeat"/>
    <property type="match status" value="1"/>
</dbReference>
<evidence type="ECO:0000256" key="1">
    <source>
        <dbReference type="SAM" id="MobiDB-lite"/>
    </source>
</evidence>
<dbReference type="RefSeq" id="WP_002707900.1">
    <property type="nucleotide sequence ID" value="NZ_JH651384.1"/>
</dbReference>
<dbReference type="Pfam" id="PF05036">
    <property type="entry name" value="SPOR"/>
    <property type="match status" value="1"/>
</dbReference>
<protein>
    <submittedName>
        <fullName evidence="3">Sporulation domain-containing protein</fullName>
    </submittedName>
</protein>
<feature type="region of interest" description="Disordered" evidence="1">
    <location>
        <begin position="49"/>
        <end position="98"/>
    </location>
</feature>
<dbReference type="InterPro" id="IPR052521">
    <property type="entry name" value="Cell_div_SPOR-domain"/>
</dbReference>
<feature type="compositionally biased region" description="Low complexity" evidence="1">
    <location>
        <begin position="192"/>
        <end position="210"/>
    </location>
</feature>
<dbReference type="PROSITE" id="PS51724">
    <property type="entry name" value="SPOR"/>
    <property type="match status" value="1"/>
</dbReference>
<accession>A0A656HDA1</accession>
<dbReference type="Proteomes" id="UP000005317">
    <property type="component" value="Unassembled WGS sequence"/>
</dbReference>
<evidence type="ECO:0000313" key="4">
    <source>
        <dbReference type="Proteomes" id="UP000005317"/>
    </source>
</evidence>
<feature type="compositionally biased region" description="Low complexity" evidence="1">
    <location>
        <begin position="161"/>
        <end position="170"/>
    </location>
</feature>
<feature type="compositionally biased region" description="Basic and acidic residues" evidence="1">
    <location>
        <begin position="127"/>
        <end position="139"/>
    </location>
</feature>
<proteinExistence type="predicted"/>
<dbReference type="GO" id="GO:0042834">
    <property type="term" value="F:peptidoglycan binding"/>
    <property type="evidence" value="ECO:0007669"/>
    <property type="project" value="InterPro"/>
</dbReference>
<feature type="region of interest" description="Disordered" evidence="1">
    <location>
        <begin position="118"/>
        <end position="228"/>
    </location>
</feature>
<dbReference type="InterPro" id="IPR007730">
    <property type="entry name" value="SPOR-like_dom"/>
</dbReference>
<organism evidence="3 4">
    <name type="scientific">Thiothrix nivea (strain ATCC 35100 / DSM 5205 / JP2)</name>
    <dbReference type="NCBI Taxonomy" id="870187"/>
    <lineage>
        <taxon>Bacteria</taxon>
        <taxon>Pseudomonadati</taxon>
        <taxon>Pseudomonadota</taxon>
        <taxon>Gammaproteobacteria</taxon>
        <taxon>Thiotrichales</taxon>
        <taxon>Thiotrichaceae</taxon>
        <taxon>Thiothrix</taxon>
    </lineage>
</organism>
<dbReference type="InterPro" id="IPR036680">
    <property type="entry name" value="SPOR-like_sf"/>
</dbReference>
<keyword evidence="4" id="KW-1185">Reference proteome</keyword>
<dbReference type="EMBL" id="JH651384">
    <property type="protein sequence ID" value="EIJ33954.1"/>
    <property type="molecule type" value="Genomic_DNA"/>
</dbReference>